<dbReference type="SUPFAM" id="SSF56112">
    <property type="entry name" value="Protein kinase-like (PK-like)"/>
    <property type="match status" value="1"/>
</dbReference>
<proteinExistence type="inferred from homology"/>
<keyword evidence="5 7" id="KW-0067">ATP-binding</keyword>
<dbReference type="EC" id="2.7.1.87" evidence="11"/>
<reference evidence="11 12" key="1">
    <citation type="submission" date="2020-07" db="EMBL/GenBank/DDBJ databases">
        <title>Sequencing the genomes of 1000 actinobacteria strains.</title>
        <authorList>
            <person name="Klenk H.-P."/>
        </authorList>
    </citation>
    <scope>NUCLEOTIDE SEQUENCE [LARGE SCALE GENOMIC DNA]</scope>
    <source>
        <strain evidence="11 12">DSM 26487</strain>
    </source>
</reference>
<evidence type="ECO:0000256" key="2">
    <source>
        <dbReference type="ARBA" id="ARBA00022679"/>
    </source>
</evidence>
<dbReference type="AlphaFoldDB" id="A0A7Z0IUL6"/>
<evidence type="ECO:0000256" key="9">
    <source>
        <dbReference type="PIRSR" id="PIRSR000706-2"/>
    </source>
</evidence>
<feature type="binding site" evidence="9">
    <location>
        <position position="209"/>
    </location>
    <ligand>
        <name>Mg(2+)</name>
        <dbReference type="ChEBI" id="CHEBI:18420"/>
    </ligand>
</feature>
<dbReference type="Gene3D" id="3.90.1200.10">
    <property type="match status" value="1"/>
</dbReference>
<keyword evidence="6 7" id="KW-0046">Antibiotic resistance</keyword>
<dbReference type="EMBL" id="JACBZR010000001">
    <property type="protein sequence ID" value="NYI80092.1"/>
    <property type="molecule type" value="Genomic_DNA"/>
</dbReference>
<evidence type="ECO:0000313" key="12">
    <source>
        <dbReference type="Proteomes" id="UP000564496"/>
    </source>
</evidence>
<dbReference type="GO" id="GO:0050299">
    <property type="term" value="F:streptomycin 3''-kinase activity"/>
    <property type="evidence" value="ECO:0007669"/>
    <property type="project" value="UniProtKB-EC"/>
</dbReference>
<dbReference type="Proteomes" id="UP000564496">
    <property type="component" value="Unassembled WGS sequence"/>
</dbReference>
<evidence type="ECO:0000256" key="5">
    <source>
        <dbReference type="ARBA" id="ARBA00022840"/>
    </source>
</evidence>
<dbReference type="GO" id="GO:0046872">
    <property type="term" value="F:metal ion binding"/>
    <property type="evidence" value="ECO:0007669"/>
    <property type="project" value="UniProtKB-KW"/>
</dbReference>
<keyword evidence="2 7" id="KW-0808">Transferase</keyword>
<dbReference type="InterPro" id="IPR002575">
    <property type="entry name" value="Aminoglycoside_PTrfase"/>
</dbReference>
<keyword evidence="4 7" id="KW-0418">Kinase</keyword>
<dbReference type="Pfam" id="PF01636">
    <property type="entry name" value="APH"/>
    <property type="match status" value="1"/>
</dbReference>
<dbReference type="InterPro" id="IPR051678">
    <property type="entry name" value="AGP_Transferase"/>
</dbReference>
<feature type="binding site" evidence="9">
    <location>
        <position position="194"/>
    </location>
    <ligand>
        <name>Mg(2+)</name>
        <dbReference type="ChEBI" id="CHEBI:18420"/>
    </ligand>
</feature>
<evidence type="ECO:0000256" key="7">
    <source>
        <dbReference type="PIRNR" id="PIRNR000706"/>
    </source>
</evidence>
<evidence type="ECO:0000256" key="6">
    <source>
        <dbReference type="ARBA" id="ARBA00023251"/>
    </source>
</evidence>
<dbReference type="Gene3D" id="3.30.200.20">
    <property type="entry name" value="Phosphorylase Kinase, domain 1"/>
    <property type="match status" value="1"/>
</dbReference>
<dbReference type="GO" id="GO:0046677">
    <property type="term" value="P:response to antibiotic"/>
    <property type="evidence" value="ECO:0007669"/>
    <property type="project" value="UniProtKB-KW"/>
</dbReference>
<dbReference type="RefSeq" id="WP_179660318.1">
    <property type="nucleotide sequence ID" value="NZ_JACBZR010000001.1"/>
</dbReference>
<sequence>MAVDISSIPAGLLPADGTDWKSVTTGESGAMVLHDRARGRFAKLAPAAYRDDVAAERDRITWLGEAGLPTASVLAWRSNDEGACLITSAVAGVPADQLDAAALRRAWSGIAAIARDLHDLPTADCPFDRGLASMMPLARTTVAQGRVQTEFLPLPLQQVPPAHVLGQVEDDLPRRQRQEEDERVVCHGDLCLPNILIDPDTMRVAGLIDLGRLGVADPYADLALLLANARETWPDEVTARAADHEFGELYGIDLDAERQRFYLLLDPLTWPA</sequence>
<evidence type="ECO:0000256" key="3">
    <source>
        <dbReference type="ARBA" id="ARBA00022741"/>
    </source>
</evidence>
<evidence type="ECO:0000259" key="10">
    <source>
        <dbReference type="Pfam" id="PF01636"/>
    </source>
</evidence>
<name>A0A7Z0IUL6_9ACTN</name>
<keyword evidence="12" id="KW-1185">Reference proteome</keyword>
<keyword evidence="9" id="KW-0460">Magnesium</keyword>
<dbReference type="CDD" id="cd05150">
    <property type="entry name" value="APH"/>
    <property type="match status" value="1"/>
</dbReference>
<protein>
    <submittedName>
        <fullName evidence="11">Streptomycin 3'-kinase</fullName>
        <ecNumber evidence="11">2.7.1.87</ecNumber>
    </submittedName>
</protein>
<feature type="domain" description="Aminoglycoside phosphotransferase" evidence="10">
    <location>
        <begin position="34"/>
        <end position="244"/>
    </location>
</feature>
<keyword evidence="9" id="KW-0479">Metal-binding</keyword>
<evidence type="ECO:0000256" key="1">
    <source>
        <dbReference type="ARBA" id="ARBA00006219"/>
    </source>
</evidence>
<dbReference type="PANTHER" id="PTHR21310:SF41">
    <property type="entry name" value="3'-PHOSPHOTRANSFERASE, PUTATIVE-RELATED"/>
    <property type="match status" value="1"/>
</dbReference>
<dbReference type="InterPro" id="IPR024165">
    <property type="entry name" value="Kan/Strep_kinase"/>
</dbReference>
<gene>
    <name evidence="11" type="ORF">BJ988_004740</name>
</gene>
<evidence type="ECO:0000256" key="4">
    <source>
        <dbReference type="ARBA" id="ARBA00022777"/>
    </source>
</evidence>
<organism evidence="11 12">
    <name type="scientific">Nocardioides panzhihuensis</name>
    <dbReference type="NCBI Taxonomy" id="860243"/>
    <lineage>
        <taxon>Bacteria</taxon>
        <taxon>Bacillati</taxon>
        <taxon>Actinomycetota</taxon>
        <taxon>Actinomycetes</taxon>
        <taxon>Propionibacteriales</taxon>
        <taxon>Nocardioidaceae</taxon>
        <taxon>Nocardioides</taxon>
    </lineage>
</organism>
<evidence type="ECO:0000313" key="11">
    <source>
        <dbReference type="EMBL" id="NYI80092.1"/>
    </source>
</evidence>
<accession>A0A7Z0IUL6</accession>
<keyword evidence="3 7" id="KW-0547">Nucleotide-binding</keyword>
<dbReference type="PANTHER" id="PTHR21310">
    <property type="entry name" value="AMINOGLYCOSIDE PHOSPHOTRANSFERASE-RELATED-RELATED"/>
    <property type="match status" value="1"/>
</dbReference>
<dbReference type="GO" id="GO:0005524">
    <property type="term" value="F:ATP binding"/>
    <property type="evidence" value="ECO:0007669"/>
    <property type="project" value="UniProtKB-KW"/>
</dbReference>
<dbReference type="PIRSF" id="PIRSF000706">
    <property type="entry name" value="Kanamycin_kin"/>
    <property type="match status" value="1"/>
</dbReference>
<dbReference type="InterPro" id="IPR011009">
    <property type="entry name" value="Kinase-like_dom_sf"/>
</dbReference>
<evidence type="ECO:0000256" key="8">
    <source>
        <dbReference type="PIRSR" id="PIRSR000706-1"/>
    </source>
</evidence>
<comment type="caution">
    <text evidence="11">The sequence shown here is derived from an EMBL/GenBank/DDBJ whole genome shotgun (WGS) entry which is preliminary data.</text>
</comment>
<feature type="active site" description="Proton acceptor" evidence="8">
    <location>
        <position position="189"/>
    </location>
</feature>
<comment type="similarity">
    <text evidence="1 7">Belongs to the aminoglycoside phosphotransferase family.</text>
</comment>